<dbReference type="GO" id="GO:0022625">
    <property type="term" value="C:cytosolic large ribosomal subunit"/>
    <property type="evidence" value="ECO:0007669"/>
    <property type="project" value="TreeGrafter"/>
</dbReference>
<evidence type="ECO:0000313" key="5">
    <source>
        <dbReference type="EMBL" id="KAK9822594.1"/>
    </source>
</evidence>
<dbReference type="Pfam" id="PF01196">
    <property type="entry name" value="Ribosomal_L17"/>
    <property type="match status" value="1"/>
</dbReference>
<name>A0AAW1QM80_9CHLO</name>
<dbReference type="InterPro" id="IPR000456">
    <property type="entry name" value="Ribosomal_bL17"/>
</dbReference>
<dbReference type="Proteomes" id="UP001438707">
    <property type="component" value="Unassembled WGS sequence"/>
</dbReference>
<reference evidence="5 6" key="1">
    <citation type="journal article" date="2024" name="Nat. Commun.">
        <title>Phylogenomics reveals the evolutionary origins of lichenization in chlorophyte algae.</title>
        <authorList>
            <person name="Puginier C."/>
            <person name="Libourel C."/>
            <person name="Otte J."/>
            <person name="Skaloud P."/>
            <person name="Haon M."/>
            <person name="Grisel S."/>
            <person name="Petersen M."/>
            <person name="Berrin J.G."/>
            <person name="Delaux P.M."/>
            <person name="Dal Grande F."/>
            <person name="Keller J."/>
        </authorList>
    </citation>
    <scope>NUCLEOTIDE SEQUENCE [LARGE SCALE GENOMIC DNA]</scope>
    <source>
        <strain evidence="5 6">SAG 2145</strain>
    </source>
</reference>
<sequence length="191" mass="21178">MALHLSAGHCGSCAFVSRRPALRLTARPQASPAVTSFAGLRTSNKLHSLGTAGAHSNSLQSLLQLAQNGSQWFAMRHRKKLAKLGRPADQRKHLLRSLTTEVLRHGKIKTTLVKAKAMRKFVDKMVVLAKEGGEHSRRQVQGFLYSKDLVTSLFSEVPDRYADRSSGFTRIIQEPRVRRGDSATMCVIEMV</sequence>
<comment type="caution">
    <text evidence="5">The sequence shown here is derived from an EMBL/GenBank/DDBJ whole genome shotgun (WGS) entry which is preliminary data.</text>
</comment>
<dbReference type="GO" id="GO:0003735">
    <property type="term" value="F:structural constituent of ribosome"/>
    <property type="evidence" value="ECO:0007669"/>
    <property type="project" value="InterPro"/>
</dbReference>
<dbReference type="NCBIfam" id="TIGR00059">
    <property type="entry name" value="L17"/>
    <property type="match status" value="1"/>
</dbReference>
<keyword evidence="3 4" id="KW-0687">Ribonucleoprotein</keyword>
<dbReference type="AlphaFoldDB" id="A0AAW1QM80"/>
<evidence type="ECO:0000256" key="2">
    <source>
        <dbReference type="ARBA" id="ARBA00022980"/>
    </source>
</evidence>
<proteinExistence type="inferred from homology"/>
<dbReference type="InterPro" id="IPR036373">
    <property type="entry name" value="Ribosomal_bL17_sf"/>
</dbReference>
<comment type="similarity">
    <text evidence="1 4">Belongs to the bacterial ribosomal protein bL17 family.</text>
</comment>
<keyword evidence="2 4" id="KW-0689">Ribosomal protein</keyword>
<dbReference type="PANTHER" id="PTHR14413">
    <property type="entry name" value="RIBOSOMAL PROTEIN L17"/>
    <property type="match status" value="1"/>
</dbReference>
<keyword evidence="6" id="KW-1185">Reference proteome</keyword>
<evidence type="ECO:0008006" key="7">
    <source>
        <dbReference type="Google" id="ProtNLM"/>
    </source>
</evidence>
<dbReference type="SUPFAM" id="SSF64263">
    <property type="entry name" value="Prokaryotic ribosomal protein L17"/>
    <property type="match status" value="1"/>
</dbReference>
<dbReference type="EMBL" id="JALJOS010000031">
    <property type="protein sequence ID" value="KAK9822594.1"/>
    <property type="molecule type" value="Genomic_DNA"/>
</dbReference>
<dbReference type="GO" id="GO:0006412">
    <property type="term" value="P:translation"/>
    <property type="evidence" value="ECO:0007669"/>
    <property type="project" value="InterPro"/>
</dbReference>
<accession>A0AAW1QM80</accession>
<dbReference type="PANTHER" id="PTHR14413:SF16">
    <property type="entry name" value="LARGE RIBOSOMAL SUBUNIT PROTEIN BL17M"/>
    <property type="match status" value="1"/>
</dbReference>
<gene>
    <name evidence="5" type="ORF">WJX74_008225</name>
</gene>
<dbReference type="HAMAP" id="MF_01368">
    <property type="entry name" value="Ribosomal_bL17"/>
    <property type="match status" value="1"/>
</dbReference>
<evidence type="ECO:0000256" key="3">
    <source>
        <dbReference type="ARBA" id="ARBA00023274"/>
    </source>
</evidence>
<evidence type="ECO:0000256" key="1">
    <source>
        <dbReference type="ARBA" id="ARBA00008777"/>
    </source>
</evidence>
<organism evidence="5 6">
    <name type="scientific">Apatococcus lobatus</name>
    <dbReference type="NCBI Taxonomy" id="904363"/>
    <lineage>
        <taxon>Eukaryota</taxon>
        <taxon>Viridiplantae</taxon>
        <taxon>Chlorophyta</taxon>
        <taxon>core chlorophytes</taxon>
        <taxon>Trebouxiophyceae</taxon>
        <taxon>Chlorellales</taxon>
        <taxon>Chlorellaceae</taxon>
        <taxon>Apatococcus</taxon>
    </lineage>
</organism>
<protein>
    <recommendedName>
        <fullName evidence="7">Ribosomal protein L17</fullName>
    </recommendedName>
</protein>
<evidence type="ECO:0000313" key="6">
    <source>
        <dbReference type="Proteomes" id="UP001438707"/>
    </source>
</evidence>
<evidence type="ECO:0000256" key="4">
    <source>
        <dbReference type="RuleBase" id="RU000660"/>
    </source>
</evidence>
<dbReference type="Gene3D" id="3.90.1030.10">
    <property type="entry name" value="Ribosomal protein L17"/>
    <property type="match status" value="1"/>
</dbReference>